<dbReference type="GO" id="GO:0006351">
    <property type="term" value="P:DNA-templated transcription"/>
    <property type="evidence" value="ECO:0007669"/>
    <property type="project" value="TreeGrafter"/>
</dbReference>
<dbReference type="EMBL" id="WOAD01000001">
    <property type="protein sequence ID" value="MUI33955.1"/>
    <property type="molecule type" value="Genomic_DNA"/>
</dbReference>
<dbReference type="GO" id="GO:0043565">
    <property type="term" value="F:sequence-specific DNA binding"/>
    <property type="evidence" value="ECO:0007669"/>
    <property type="project" value="TreeGrafter"/>
</dbReference>
<comment type="caution">
    <text evidence="9">The sequence shown here is derived from an EMBL/GenBank/DDBJ whole genome shotgun (WGS) entry which is preliminary data.</text>
</comment>
<keyword evidence="4" id="KW-0804">Transcription</keyword>
<dbReference type="Pfam" id="PF03466">
    <property type="entry name" value="LysR_substrate"/>
    <property type="match status" value="1"/>
</dbReference>
<dbReference type="PANTHER" id="PTHR30537">
    <property type="entry name" value="HTH-TYPE TRANSCRIPTIONAL REGULATOR"/>
    <property type="match status" value="1"/>
</dbReference>
<name>A0A0C6EL95_PSEAI</name>
<dbReference type="SUPFAM" id="SSF46785">
    <property type="entry name" value="Winged helix' DNA-binding domain"/>
    <property type="match status" value="1"/>
</dbReference>
<dbReference type="EMBL" id="NFFZ01000032">
    <property type="protein sequence ID" value="OTI55137.1"/>
    <property type="molecule type" value="Genomic_DNA"/>
</dbReference>
<dbReference type="EMBL" id="NSNE01000015">
    <property type="protein sequence ID" value="RPM10624.1"/>
    <property type="molecule type" value="Genomic_DNA"/>
</dbReference>
<dbReference type="InterPro" id="IPR036388">
    <property type="entry name" value="WH-like_DNA-bd_sf"/>
</dbReference>
<dbReference type="AlphaFoldDB" id="A0A0C6EL95"/>
<evidence type="ECO:0000259" key="5">
    <source>
        <dbReference type="PROSITE" id="PS50931"/>
    </source>
</evidence>
<evidence type="ECO:0000313" key="10">
    <source>
        <dbReference type="Proteomes" id="UP000194857"/>
    </source>
</evidence>
<keyword evidence="2" id="KW-0805">Transcription regulation</keyword>
<evidence type="ECO:0000313" key="8">
    <source>
        <dbReference type="EMBL" id="OTI55137.1"/>
    </source>
</evidence>
<dbReference type="Proteomes" id="UP000194857">
    <property type="component" value="Unassembled WGS sequence"/>
</dbReference>
<evidence type="ECO:0000313" key="11">
    <source>
        <dbReference type="Proteomes" id="UP000284767"/>
    </source>
</evidence>
<dbReference type="SUPFAM" id="SSF53850">
    <property type="entry name" value="Periplasmic binding protein-like II"/>
    <property type="match status" value="1"/>
</dbReference>
<dbReference type="Gene3D" id="1.10.10.10">
    <property type="entry name" value="Winged helix-like DNA-binding domain superfamily/Winged helix DNA-binding domain"/>
    <property type="match status" value="1"/>
</dbReference>
<dbReference type="InterPro" id="IPR036390">
    <property type="entry name" value="WH_DNA-bd_sf"/>
</dbReference>
<evidence type="ECO:0000256" key="2">
    <source>
        <dbReference type="ARBA" id="ARBA00023015"/>
    </source>
</evidence>
<dbReference type="PANTHER" id="PTHR30537:SF66">
    <property type="entry name" value="IRON-REGULATED VIRULENCE REGULATORY PROTEIN IRGB"/>
    <property type="match status" value="1"/>
</dbReference>
<dbReference type="OMA" id="WIAHSRL"/>
<evidence type="ECO:0000313" key="12">
    <source>
        <dbReference type="Proteomes" id="UP000433532"/>
    </source>
</evidence>
<dbReference type="CDD" id="cd08422">
    <property type="entry name" value="PBP2_CrgA_like"/>
    <property type="match status" value="1"/>
</dbReference>
<sequence>MVSLDRFETFRAVVDCGSLSAAADTLGQTRAVVSFNLKRLEAELGVSLLSRSTRRMALTDAGERFYQRCVKVLDEARLAIDDARAEHGELRGSLRVTTTQEYGLRQLVPALQAFARLHPALQVQLSTSSLHADLIGERFDVAIRLGRLEDSTHHAVQLASFEVLAVASPACLAALGEPPPTDLESLERLQNLGHSRLADSLPWQVRAPDGALRSYRGPRHPMLLADNAAALRAFALDGLGIAVLPDWLVQADLRCGALQRLLADHGFPLQGVHAVYPPTRHLPSKVRAFIDFLKTRLGHPDAG</sequence>
<feature type="domain" description="HTH lysR-type" evidence="5">
    <location>
        <begin position="2"/>
        <end position="59"/>
    </location>
</feature>
<reference evidence="7" key="5">
    <citation type="submission" date="2020-01" db="EMBL/GenBank/DDBJ databases">
        <title>Bacteria Cultured from War Wounds Associated with the Conflict in Eastern Ukraine.</title>
        <authorList>
            <person name="Snesrud E."/>
            <person name="Galac M.R."/>
            <person name="Mc Gann P."/>
            <person name="Valentine K."/>
            <person name="Viacheslav K."/>
        </authorList>
    </citation>
    <scope>NUCLEOTIDE SEQUENCE</scope>
    <source>
        <strain evidence="7">VNMU148</strain>
    </source>
</reference>
<dbReference type="GO" id="GO:0003700">
    <property type="term" value="F:DNA-binding transcription factor activity"/>
    <property type="evidence" value="ECO:0007669"/>
    <property type="project" value="InterPro"/>
</dbReference>
<dbReference type="Gene3D" id="3.40.190.290">
    <property type="match status" value="1"/>
</dbReference>
<dbReference type="InterPro" id="IPR058163">
    <property type="entry name" value="LysR-type_TF_proteobact-type"/>
</dbReference>
<evidence type="ECO:0000313" key="6">
    <source>
        <dbReference type="EMBL" id="MUI33955.1"/>
    </source>
</evidence>
<reference evidence="6 12" key="4">
    <citation type="submission" date="2019-11" db="EMBL/GenBank/DDBJ databases">
        <title>Genomes of ocular Pseudomonas aeruginosa isolates.</title>
        <authorList>
            <person name="Khan M."/>
            <person name="Rice S.A."/>
            <person name="Willcox M.D.P."/>
            <person name="Stapleton F."/>
        </authorList>
    </citation>
    <scope>NUCLEOTIDE SEQUENCE [LARGE SCALE GENOMIC DNA]</scope>
    <source>
        <strain evidence="6 12">PA221</strain>
    </source>
</reference>
<reference evidence="9 11" key="2">
    <citation type="submission" date="2017-08" db="EMBL/GenBank/DDBJ databases">
        <authorList>
            <person name="Feschi L."/>
            <person name="Jeukens J."/>
            <person name="Emond-Rheault J.-G."/>
            <person name="Kukavica-Ibrulj I."/>
            <person name="Boyle B."/>
            <person name="Levesque R.C."/>
        </authorList>
    </citation>
    <scope>NUCLEOTIDE SEQUENCE [LARGE SCALE GENOMIC DNA]</scope>
    <source>
        <strain evidence="9 11">PA-W36</strain>
    </source>
</reference>
<evidence type="ECO:0000256" key="4">
    <source>
        <dbReference type="ARBA" id="ARBA00023163"/>
    </source>
</evidence>
<dbReference type="Pfam" id="PF00126">
    <property type="entry name" value="HTH_1"/>
    <property type="match status" value="1"/>
</dbReference>
<dbReference type="FunFam" id="1.10.10.10:FF:000001">
    <property type="entry name" value="LysR family transcriptional regulator"/>
    <property type="match status" value="1"/>
</dbReference>
<dbReference type="InterPro" id="IPR005119">
    <property type="entry name" value="LysR_subst-bd"/>
</dbReference>
<reference evidence="9 11" key="3">
    <citation type="submission" date="2019-01" db="EMBL/GenBank/DDBJ databases">
        <title>The Pseudomonas aeruginosa pan-genome provides new insights on its population structure, horizontal gene transfer and pathogenicity.</title>
        <authorList>
            <person name="Freschi L."/>
            <person name="Vincent A.T."/>
            <person name="Jeukens J."/>
            <person name="Emond-Rheault J.-G."/>
            <person name="Kukavica-Ibrulj I."/>
            <person name="Dupont M.-J."/>
            <person name="Charette S.J."/>
            <person name="Boyle B."/>
            <person name="Levesque R.C."/>
        </authorList>
    </citation>
    <scope>NUCLEOTIDE SEQUENCE [LARGE SCALE GENOMIC DNA]</scope>
    <source>
        <strain evidence="9 11">PA-W36</strain>
    </source>
</reference>
<evidence type="ECO:0000313" key="7">
    <source>
        <dbReference type="EMBL" id="MZZ11908.1"/>
    </source>
</evidence>
<dbReference type="SMR" id="A0A0C6EL95"/>
<evidence type="ECO:0000313" key="9">
    <source>
        <dbReference type="EMBL" id="RPM10624.1"/>
    </source>
</evidence>
<dbReference type="Proteomes" id="UP000433532">
    <property type="component" value="Unassembled WGS sequence"/>
</dbReference>
<gene>
    <name evidence="8" type="ORF">CAZ10_34660</name>
    <name evidence="6" type="ORF">GNQ48_02975</name>
    <name evidence="7" type="ORF">GUL26_06595</name>
    <name evidence="9" type="ORF">IPC1295_23225</name>
</gene>
<keyword evidence="3" id="KW-0238">DNA-binding</keyword>
<evidence type="ECO:0000256" key="1">
    <source>
        <dbReference type="ARBA" id="ARBA00009437"/>
    </source>
</evidence>
<organism evidence="9 11">
    <name type="scientific">Pseudomonas aeruginosa</name>
    <dbReference type="NCBI Taxonomy" id="287"/>
    <lineage>
        <taxon>Bacteria</taxon>
        <taxon>Pseudomonadati</taxon>
        <taxon>Pseudomonadota</taxon>
        <taxon>Gammaproteobacteria</taxon>
        <taxon>Pseudomonadales</taxon>
        <taxon>Pseudomonadaceae</taxon>
        <taxon>Pseudomonas</taxon>
    </lineage>
</organism>
<accession>A0A0C6EL95</accession>
<dbReference type="PROSITE" id="PS50931">
    <property type="entry name" value="HTH_LYSR"/>
    <property type="match status" value="1"/>
</dbReference>
<protein>
    <submittedName>
        <fullName evidence="8 9">Transcriptional regulator</fullName>
    </submittedName>
</protein>
<reference evidence="8 10" key="1">
    <citation type="submission" date="2017-05" db="EMBL/GenBank/DDBJ databases">
        <authorList>
            <person name="Song R."/>
            <person name="Chenine A.L."/>
            <person name="Ruprecht R.M."/>
        </authorList>
    </citation>
    <scope>NUCLEOTIDE SEQUENCE [LARGE SCALE GENOMIC DNA]</scope>
    <source>
        <strain evidence="8 10">S567_C10_BS</strain>
    </source>
</reference>
<dbReference type="InterPro" id="IPR000847">
    <property type="entry name" value="LysR_HTH_N"/>
</dbReference>
<dbReference type="EMBL" id="WXZT01000003">
    <property type="protein sequence ID" value="MZZ11908.1"/>
    <property type="molecule type" value="Genomic_DNA"/>
</dbReference>
<proteinExistence type="inferred from homology"/>
<evidence type="ECO:0000256" key="3">
    <source>
        <dbReference type="ARBA" id="ARBA00023125"/>
    </source>
</evidence>
<dbReference type="Proteomes" id="UP000284767">
    <property type="component" value="Unassembled WGS sequence"/>
</dbReference>
<accession>A0A1S1C021</accession>
<dbReference type="Proteomes" id="UP000644192">
    <property type="component" value="Unassembled WGS sequence"/>
</dbReference>
<dbReference type="RefSeq" id="WP_003082689.1">
    <property type="nucleotide sequence ID" value="NZ_AP014651.1"/>
</dbReference>
<comment type="similarity">
    <text evidence="1">Belongs to the LysR transcriptional regulatory family.</text>
</comment>